<feature type="domain" description="Tr-type G" evidence="12">
    <location>
        <begin position="328"/>
        <end position="498"/>
    </location>
</feature>
<dbReference type="PANTHER" id="PTHR43381:SF20">
    <property type="entry name" value="TRANSLATION INITIATION FACTOR IF-2, MITOCHONDRIAL"/>
    <property type="match status" value="1"/>
</dbReference>
<comment type="subcellular location">
    <subcellularLocation>
        <location evidence="1">Mitochondrion</location>
    </subcellularLocation>
</comment>
<sequence>MLWIKRGIRPTLNSKHITQFRRQLPASIWYRSYTTPTDNGARKNKLLELLKANKEAESWKPPPPPEPPRITPRPNTSQRQRKGGGKLLGNMRNRSKNPRQSNSSTSFLDVSFGEIEKIISTTTKTIKPNNTRNRNDPKRSTTKPTASEKEKDNKVEANGLPMSTQTMVIPMEAGDNYEYEAKHGNDRYIKFKKQSKSIEVEKRERSLPKPEWQVSKRAQQRLESDEGYVNDPTPRRKPKKTPKAGKEVNVPLAITVDDLAKLIGVRYKDLIEKMESMGLDKLANDYVLTPDEASNIVLEYDMVPVLPSEAEFDIKPRPIPEDMSIHPLRPPIVTIMGHVDHGKTTLLDTLRNSKIAAGEAGGITQHIGAFSVNMSEKSRITFLDTPGHYVYEGMRERGAKVTDIVVLVVAADDGVMPQTAEAIRHALAADVPIIVAINKCDKPGADPSKVKEGLLQYGVQVEEMGGDVQAVEISALKQTGVDELKESIMVLAEVLDLRAELDIPAEATVIESQIEKGRGNVASVLVRRGTLQSGSVIVSGNTWCKVRSMMDDRGKVVSKALPGDAVKILGWKDLPISGDSVLQADNEAHAKKVVDSRLVLSKRLAALEEIEAINNKRKFHHENEELERQQIQAFKKAVWEFHKGIRKVYPEPPECMKETGNFPPQHATEGGDNQDPDGPKTMSIILKADVTGTIEAVREAVQKLPNKKVQVNVIGHGVGQIVESDILLAKSASSCTVIGFNVKVDKKTQSLAKVEKIKIKTYKIIYKLLDELKEMMTEYLDPVYEDVTNGEARVQQIFDINIKGSQSVKIAGCRVLTGTILKENEVRIVRNDMIVYEGKIDTFKKLKNDASEASKGQECGLSFVDFEDTREGDIIRSIIKKAIPQTIE</sequence>
<dbReference type="InterPro" id="IPR015760">
    <property type="entry name" value="TIF_IF2"/>
</dbReference>
<feature type="compositionally biased region" description="Pro residues" evidence="11">
    <location>
        <begin position="60"/>
        <end position="71"/>
    </location>
</feature>
<keyword evidence="14" id="KW-1185">Reference proteome</keyword>
<dbReference type="Pfam" id="PF11987">
    <property type="entry name" value="IF-2"/>
    <property type="match status" value="1"/>
</dbReference>
<dbReference type="PANTHER" id="PTHR43381">
    <property type="entry name" value="TRANSLATION INITIATION FACTOR IF-2-RELATED"/>
    <property type="match status" value="1"/>
</dbReference>
<dbReference type="SUPFAM" id="SSF50447">
    <property type="entry name" value="Translation proteins"/>
    <property type="match status" value="2"/>
</dbReference>
<gene>
    <name evidence="13" type="primary">IFM1</name>
    <name evidence="13" type="ORF">H4219_000453</name>
</gene>
<dbReference type="FunFam" id="2.40.30.10:FF:000008">
    <property type="entry name" value="Translation initiation factor IF-2"/>
    <property type="match status" value="1"/>
</dbReference>
<keyword evidence="5" id="KW-0648">Protein biosynthesis</keyword>
<dbReference type="EMBL" id="JANBPU010000003">
    <property type="protein sequence ID" value="KAJ1921720.1"/>
    <property type="molecule type" value="Genomic_DNA"/>
</dbReference>
<organism evidence="13 14">
    <name type="scientific">Mycoemilia scoparia</name>
    <dbReference type="NCBI Taxonomy" id="417184"/>
    <lineage>
        <taxon>Eukaryota</taxon>
        <taxon>Fungi</taxon>
        <taxon>Fungi incertae sedis</taxon>
        <taxon>Zoopagomycota</taxon>
        <taxon>Kickxellomycotina</taxon>
        <taxon>Kickxellomycetes</taxon>
        <taxon>Kickxellales</taxon>
        <taxon>Kickxellaceae</taxon>
        <taxon>Mycoemilia</taxon>
    </lineage>
</organism>
<dbReference type="GO" id="GO:0003924">
    <property type="term" value="F:GTPase activity"/>
    <property type="evidence" value="ECO:0007669"/>
    <property type="project" value="InterPro"/>
</dbReference>
<name>A0A9W8A2U4_9FUNG</name>
<dbReference type="SUPFAM" id="SSF52540">
    <property type="entry name" value="P-loop containing nucleoside triphosphate hydrolases"/>
    <property type="match status" value="1"/>
</dbReference>
<dbReference type="Gene3D" id="3.40.50.300">
    <property type="entry name" value="P-loop containing nucleotide triphosphate hydrolases"/>
    <property type="match status" value="1"/>
</dbReference>
<evidence type="ECO:0000256" key="1">
    <source>
        <dbReference type="ARBA" id="ARBA00004173"/>
    </source>
</evidence>
<accession>A0A9W8A2U4</accession>
<evidence type="ECO:0000256" key="8">
    <source>
        <dbReference type="ARBA" id="ARBA00023134"/>
    </source>
</evidence>
<dbReference type="Pfam" id="PF22042">
    <property type="entry name" value="EF-G_D2"/>
    <property type="match status" value="1"/>
</dbReference>
<dbReference type="PROSITE" id="PS51722">
    <property type="entry name" value="G_TR_2"/>
    <property type="match status" value="1"/>
</dbReference>
<dbReference type="SUPFAM" id="SSF52156">
    <property type="entry name" value="Initiation factor IF2/eIF5b, domain 3"/>
    <property type="match status" value="1"/>
</dbReference>
<evidence type="ECO:0000259" key="12">
    <source>
        <dbReference type="PROSITE" id="PS51722"/>
    </source>
</evidence>
<evidence type="ECO:0000256" key="11">
    <source>
        <dbReference type="SAM" id="MobiDB-lite"/>
    </source>
</evidence>
<evidence type="ECO:0000313" key="13">
    <source>
        <dbReference type="EMBL" id="KAJ1921720.1"/>
    </source>
</evidence>
<evidence type="ECO:0000256" key="3">
    <source>
        <dbReference type="ARBA" id="ARBA00022540"/>
    </source>
</evidence>
<dbReference type="InterPro" id="IPR053905">
    <property type="entry name" value="EF-G-like_DII"/>
</dbReference>
<keyword evidence="4" id="KW-0547">Nucleotide-binding</keyword>
<feature type="compositionally biased region" description="Basic and acidic residues" evidence="11">
    <location>
        <begin position="197"/>
        <end position="208"/>
    </location>
</feature>
<dbReference type="Pfam" id="PF00009">
    <property type="entry name" value="GTP_EFTU"/>
    <property type="match status" value="1"/>
</dbReference>
<dbReference type="CDD" id="cd01887">
    <property type="entry name" value="IF2_eIF5B"/>
    <property type="match status" value="1"/>
</dbReference>
<dbReference type="FunFam" id="3.40.50.10050:FF:000001">
    <property type="entry name" value="Translation initiation factor IF-2"/>
    <property type="match status" value="1"/>
</dbReference>
<dbReference type="Gene3D" id="3.40.50.10050">
    <property type="entry name" value="Translation initiation factor IF- 2, domain 3"/>
    <property type="match status" value="1"/>
</dbReference>
<feature type="region of interest" description="Disordered" evidence="11">
    <location>
        <begin position="123"/>
        <end position="161"/>
    </location>
</feature>
<dbReference type="Pfam" id="PF04760">
    <property type="entry name" value="IF2_N"/>
    <property type="match status" value="1"/>
</dbReference>
<comment type="caution">
    <text evidence="13">The sequence shown here is derived from an EMBL/GenBank/DDBJ whole genome shotgun (WGS) entry which is preliminary data.</text>
</comment>
<proteinExistence type="inferred from homology"/>
<comment type="similarity">
    <text evidence="2">Belongs to the TRAFAC class translation factor GTPase superfamily. Classic translation factor GTPase family. IF-2 subfamily.</text>
</comment>
<dbReference type="Proteomes" id="UP001150538">
    <property type="component" value="Unassembled WGS sequence"/>
</dbReference>
<dbReference type="InterPro" id="IPR009000">
    <property type="entry name" value="Transl_B-barrel_sf"/>
</dbReference>
<evidence type="ECO:0000256" key="5">
    <source>
        <dbReference type="ARBA" id="ARBA00022917"/>
    </source>
</evidence>
<feature type="compositionally biased region" description="Basic and acidic residues" evidence="11">
    <location>
        <begin position="146"/>
        <end position="155"/>
    </location>
</feature>
<evidence type="ECO:0000256" key="4">
    <source>
        <dbReference type="ARBA" id="ARBA00022741"/>
    </source>
</evidence>
<keyword evidence="7" id="KW-0496">Mitochondrion</keyword>
<evidence type="ECO:0000256" key="2">
    <source>
        <dbReference type="ARBA" id="ARBA00007733"/>
    </source>
</evidence>
<evidence type="ECO:0000256" key="9">
    <source>
        <dbReference type="ARBA" id="ARBA00025162"/>
    </source>
</evidence>
<dbReference type="OrthoDB" id="361630at2759"/>
<dbReference type="Gene3D" id="2.40.30.10">
    <property type="entry name" value="Translation factors"/>
    <property type="match status" value="2"/>
</dbReference>
<dbReference type="InterPro" id="IPR044145">
    <property type="entry name" value="IF2_II"/>
</dbReference>
<feature type="region of interest" description="Disordered" evidence="11">
    <location>
        <begin position="652"/>
        <end position="679"/>
    </location>
</feature>
<keyword evidence="6" id="KW-0809">Transit peptide</keyword>
<keyword evidence="8" id="KW-0342">GTP-binding</keyword>
<dbReference type="GO" id="GO:0003743">
    <property type="term" value="F:translation initiation factor activity"/>
    <property type="evidence" value="ECO:0007669"/>
    <property type="project" value="UniProtKB-KW"/>
</dbReference>
<dbReference type="AlphaFoldDB" id="A0A9W8A2U4"/>
<dbReference type="CDD" id="cd03702">
    <property type="entry name" value="IF2_mtIF2_II"/>
    <property type="match status" value="1"/>
</dbReference>
<evidence type="ECO:0000256" key="6">
    <source>
        <dbReference type="ARBA" id="ARBA00022946"/>
    </source>
</evidence>
<protein>
    <recommendedName>
        <fullName evidence="10">Translation initiation factor IF-2, mitochondrial</fullName>
    </recommendedName>
</protein>
<dbReference type="HAMAP" id="MF_00100_B">
    <property type="entry name" value="IF_2_B"/>
    <property type="match status" value="1"/>
</dbReference>
<dbReference type="InterPro" id="IPR023115">
    <property type="entry name" value="TIF_IF2_dom3"/>
</dbReference>
<dbReference type="NCBIfam" id="TIGR00231">
    <property type="entry name" value="small_GTP"/>
    <property type="match status" value="1"/>
</dbReference>
<evidence type="ECO:0000256" key="7">
    <source>
        <dbReference type="ARBA" id="ARBA00023128"/>
    </source>
</evidence>
<dbReference type="InterPro" id="IPR027417">
    <property type="entry name" value="P-loop_NTPase"/>
</dbReference>
<feature type="region of interest" description="Disordered" evidence="11">
    <location>
        <begin position="54"/>
        <end position="108"/>
    </location>
</feature>
<evidence type="ECO:0000313" key="14">
    <source>
        <dbReference type="Proteomes" id="UP001150538"/>
    </source>
</evidence>
<dbReference type="GO" id="GO:0005525">
    <property type="term" value="F:GTP binding"/>
    <property type="evidence" value="ECO:0007669"/>
    <property type="project" value="UniProtKB-KW"/>
</dbReference>
<keyword evidence="3 13" id="KW-0396">Initiation factor</keyword>
<feature type="region of interest" description="Disordered" evidence="11">
    <location>
        <begin position="197"/>
        <end position="245"/>
    </location>
</feature>
<evidence type="ECO:0000256" key="10">
    <source>
        <dbReference type="ARBA" id="ARBA00044200"/>
    </source>
</evidence>
<dbReference type="InterPro" id="IPR036925">
    <property type="entry name" value="TIF_IF2_dom3_sf"/>
</dbReference>
<dbReference type="FunFam" id="3.40.50.300:FF:000019">
    <property type="entry name" value="Translation initiation factor IF-2"/>
    <property type="match status" value="1"/>
</dbReference>
<dbReference type="InterPro" id="IPR000178">
    <property type="entry name" value="TF_IF2_bacterial-like"/>
</dbReference>
<comment type="function">
    <text evidence="9">One of the essential components for the initiation of protein synthesis. Protects formylmethionyl-tRNA from spontaneous hydrolysis and promotes its binding to the 30S ribosomal subunits. Also involved in the hydrolysis of GTP during the formation of the 70S ribosomal complex.</text>
</comment>
<dbReference type="InterPro" id="IPR005225">
    <property type="entry name" value="Small_GTP-bd"/>
</dbReference>
<dbReference type="InterPro" id="IPR000795">
    <property type="entry name" value="T_Tr_GTP-bd_dom"/>
</dbReference>
<reference evidence="13" key="1">
    <citation type="submission" date="2022-07" db="EMBL/GenBank/DDBJ databases">
        <title>Phylogenomic reconstructions and comparative analyses of Kickxellomycotina fungi.</title>
        <authorList>
            <person name="Reynolds N.K."/>
            <person name="Stajich J.E."/>
            <person name="Barry K."/>
            <person name="Grigoriev I.V."/>
            <person name="Crous P."/>
            <person name="Smith M.E."/>
        </authorList>
    </citation>
    <scope>NUCLEOTIDE SEQUENCE</scope>
    <source>
        <strain evidence="13">NBRC 100468</strain>
    </source>
</reference>
<dbReference type="CDD" id="cd03692">
    <property type="entry name" value="mtIF2_IVc"/>
    <property type="match status" value="1"/>
</dbReference>
<dbReference type="InterPro" id="IPR006847">
    <property type="entry name" value="IF2_N"/>
</dbReference>
<dbReference type="GO" id="GO:0005739">
    <property type="term" value="C:mitochondrion"/>
    <property type="evidence" value="ECO:0007669"/>
    <property type="project" value="UniProtKB-SubCell"/>
</dbReference>
<feature type="compositionally biased region" description="Polar residues" evidence="11">
    <location>
        <begin position="98"/>
        <end position="108"/>
    </location>
</feature>